<dbReference type="Proteomes" id="UP001501371">
    <property type="component" value="Unassembled WGS sequence"/>
</dbReference>
<dbReference type="RefSeq" id="WP_344283207.1">
    <property type="nucleotide sequence ID" value="NZ_BAAAKV010000072.1"/>
</dbReference>
<proteinExistence type="predicted"/>
<protein>
    <recommendedName>
        <fullName evidence="3">HEPN domain-containing protein</fullName>
    </recommendedName>
</protein>
<gene>
    <name evidence="1" type="ORF">GCM10009654_58920</name>
</gene>
<name>A0ABN1V546_9ACTN</name>
<organism evidence="1 2">
    <name type="scientific">Streptomyces hebeiensis</name>
    <dbReference type="NCBI Taxonomy" id="229486"/>
    <lineage>
        <taxon>Bacteria</taxon>
        <taxon>Bacillati</taxon>
        <taxon>Actinomycetota</taxon>
        <taxon>Actinomycetes</taxon>
        <taxon>Kitasatosporales</taxon>
        <taxon>Streptomycetaceae</taxon>
        <taxon>Streptomyces</taxon>
    </lineage>
</organism>
<evidence type="ECO:0000313" key="2">
    <source>
        <dbReference type="Proteomes" id="UP001501371"/>
    </source>
</evidence>
<evidence type="ECO:0008006" key="3">
    <source>
        <dbReference type="Google" id="ProtNLM"/>
    </source>
</evidence>
<accession>A0ABN1V546</accession>
<dbReference type="EMBL" id="BAAAKV010000072">
    <property type="protein sequence ID" value="GAA1194001.1"/>
    <property type="molecule type" value="Genomic_DNA"/>
</dbReference>
<comment type="caution">
    <text evidence="1">The sequence shown here is derived from an EMBL/GenBank/DDBJ whole genome shotgun (WGS) entry which is preliminary data.</text>
</comment>
<sequence length="146" mass="16183">MLRPDYGLSNGNYARAASERLRQRGDEADKAGDPATAGLMLFYSAECGLKAEILDRVLKARDTSTLPAELRTHNLRVLAKELRLPAVVQDAVKSCTRKSRTDQPRVLVAPKELHEAWRYGADLDPEEQNEALAALRNLIEAARTCP</sequence>
<reference evidence="1 2" key="1">
    <citation type="journal article" date="2019" name="Int. J. Syst. Evol. Microbiol.">
        <title>The Global Catalogue of Microorganisms (GCM) 10K type strain sequencing project: providing services to taxonomists for standard genome sequencing and annotation.</title>
        <authorList>
            <consortium name="The Broad Institute Genomics Platform"/>
            <consortium name="The Broad Institute Genome Sequencing Center for Infectious Disease"/>
            <person name="Wu L."/>
            <person name="Ma J."/>
        </authorList>
    </citation>
    <scope>NUCLEOTIDE SEQUENCE [LARGE SCALE GENOMIC DNA]</scope>
    <source>
        <strain evidence="1 2">JCM 12696</strain>
    </source>
</reference>
<evidence type="ECO:0000313" key="1">
    <source>
        <dbReference type="EMBL" id="GAA1194001.1"/>
    </source>
</evidence>
<keyword evidence="2" id="KW-1185">Reference proteome</keyword>